<sequence>MNIQFISKYLADLHQRCSQYHNILSLILILASIYLIVLSATSQAQEIDNSSDKGALFFYDDYASILKQYVDDEALVAYKSLQANRQRLDNFVALLEGVQDSTYNKWTSTEKIAFWINAYNALTLVAIIDHYPIKASGLSSFRFPENSIRQIPGVWKKLQFTVKGKRVTLDEIEHKILRAQFKEARIHMALVCASIGCPPLRNEPYTGAQLEKQLDDQSRLFLSLSRNFKIDRARKKVYLSSIFNWFKSDFEVQNSPGKSISGQGKALSAVLNFIAKYLSANQRNYLLQASYSIDYLEYDWSLNGQ</sequence>
<dbReference type="PANTHER" id="PTHR46361">
    <property type="entry name" value="ELECTRON CARRIER/ PROTEIN DISULFIDE OXIDOREDUCTASE"/>
    <property type="match status" value="1"/>
</dbReference>
<dbReference type="Pfam" id="PF04784">
    <property type="entry name" value="DUF547"/>
    <property type="match status" value="1"/>
</dbReference>
<comment type="caution">
    <text evidence="3">The sequence shown here is derived from an EMBL/GenBank/DDBJ whole genome shotgun (WGS) entry which is preliminary data.</text>
</comment>
<dbReference type="Proteomes" id="UP001594351">
    <property type="component" value="Unassembled WGS sequence"/>
</dbReference>
<dbReference type="InterPro" id="IPR006869">
    <property type="entry name" value="DUF547"/>
</dbReference>
<evidence type="ECO:0000256" key="1">
    <source>
        <dbReference type="SAM" id="Phobius"/>
    </source>
</evidence>
<evidence type="ECO:0000313" key="3">
    <source>
        <dbReference type="EMBL" id="MFC1851284.1"/>
    </source>
</evidence>
<gene>
    <name evidence="3" type="ORF">ACFL27_13895</name>
</gene>
<keyword evidence="1" id="KW-1133">Transmembrane helix</keyword>
<keyword evidence="1" id="KW-0812">Transmembrane</keyword>
<protein>
    <submittedName>
        <fullName evidence="3">DUF547 domain-containing protein</fullName>
    </submittedName>
</protein>
<dbReference type="EMBL" id="JBHPBY010000174">
    <property type="protein sequence ID" value="MFC1851284.1"/>
    <property type="molecule type" value="Genomic_DNA"/>
</dbReference>
<keyword evidence="4" id="KW-1185">Reference proteome</keyword>
<name>A0ABV6YYL6_UNCC1</name>
<dbReference type="PANTHER" id="PTHR46361:SF3">
    <property type="entry name" value="ELECTRON CARRIER_ PROTEIN DISULFIDE OXIDOREDUCTASE"/>
    <property type="match status" value="1"/>
</dbReference>
<reference evidence="3 4" key="1">
    <citation type="submission" date="2024-09" db="EMBL/GenBank/DDBJ databases">
        <title>Laminarin stimulates single cell rates of sulfate reduction while oxygen inhibits transcriptomic activity in coastal marine sediment.</title>
        <authorList>
            <person name="Lindsay M."/>
            <person name="Orcutt B."/>
            <person name="Emerson D."/>
            <person name="Stepanauskas R."/>
            <person name="D'Angelo T."/>
        </authorList>
    </citation>
    <scope>NUCLEOTIDE SEQUENCE [LARGE SCALE GENOMIC DNA]</scope>
    <source>
        <strain evidence="3">SAG AM-311-K15</strain>
    </source>
</reference>
<proteinExistence type="predicted"/>
<feature type="domain" description="DUF547" evidence="2">
    <location>
        <begin position="104"/>
        <end position="222"/>
    </location>
</feature>
<feature type="transmembrane region" description="Helical" evidence="1">
    <location>
        <begin position="20"/>
        <end position="40"/>
    </location>
</feature>
<organism evidence="3 4">
    <name type="scientific">candidate division CSSED10-310 bacterium</name>
    <dbReference type="NCBI Taxonomy" id="2855610"/>
    <lineage>
        <taxon>Bacteria</taxon>
        <taxon>Bacteria division CSSED10-310</taxon>
    </lineage>
</organism>
<evidence type="ECO:0000313" key="4">
    <source>
        <dbReference type="Proteomes" id="UP001594351"/>
    </source>
</evidence>
<accession>A0ABV6YYL6</accession>
<evidence type="ECO:0000259" key="2">
    <source>
        <dbReference type="Pfam" id="PF04784"/>
    </source>
</evidence>
<keyword evidence="1" id="KW-0472">Membrane</keyword>